<protein>
    <submittedName>
        <fullName evidence="6">ABC transporter ATP-binding protein</fullName>
    </submittedName>
</protein>
<dbReference type="InterPro" id="IPR003439">
    <property type="entry name" value="ABC_transporter-like_ATP-bd"/>
</dbReference>
<dbReference type="PANTHER" id="PTHR43335">
    <property type="entry name" value="ABC TRANSPORTER, ATP-BINDING PROTEIN"/>
    <property type="match status" value="1"/>
</dbReference>
<accession>A0A4S3PJL9</accession>
<evidence type="ECO:0000256" key="2">
    <source>
        <dbReference type="ARBA" id="ARBA00022448"/>
    </source>
</evidence>
<evidence type="ECO:0000313" key="6">
    <source>
        <dbReference type="EMBL" id="THE09135.1"/>
    </source>
</evidence>
<sequence>MNTIIQTYQLSKKFKEDEVLKPLDFSLNKGEICALIGKNGAGKSTLFKILSGQLMPSTGEIQLFGKSGKEIEHEKKRMGFMIETPTFFPDFTAVQNLEYFRIQRGVVDKKRIYEVLKIVGLANEKKKRFKDYSMGMKQRLGIALCLLSNPDCLVLDEPINGLDVEGIMEIRKLLMKLNQEKQITILISSHILTELKLLATRFVFIKDGVIVEDLSKEALEEKSRKHILLTVDDTVKVAQLLERAYADIQFKVLPNQVISIQNHVESSGDINRLLVDNGVTVKEFRIEALNLEEYFLGLVEEGHKND</sequence>
<dbReference type="AlphaFoldDB" id="A0A4S3PJL9"/>
<dbReference type="GO" id="GO:0016887">
    <property type="term" value="F:ATP hydrolysis activity"/>
    <property type="evidence" value="ECO:0007669"/>
    <property type="project" value="InterPro"/>
</dbReference>
<keyword evidence="3" id="KW-0547">Nucleotide-binding</keyword>
<evidence type="ECO:0000256" key="3">
    <source>
        <dbReference type="ARBA" id="ARBA00022741"/>
    </source>
</evidence>
<dbReference type="SMART" id="SM00382">
    <property type="entry name" value="AAA"/>
    <property type="match status" value="1"/>
</dbReference>
<dbReference type="SUPFAM" id="SSF52540">
    <property type="entry name" value="P-loop containing nucleoside triphosphate hydrolases"/>
    <property type="match status" value="1"/>
</dbReference>
<evidence type="ECO:0000259" key="5">
    <source>
        <dbReference type="PROSITE" id="PS50893"/>
    </source>
</evidence>
<gene>
    <name evidence="6" type="ORF">E1I69_23550</name>
</gene>
<keyword evidence="4 6" id="KW-0067">ATP-binding</keyword>
<dbReference type="Pfam" id="PF00005">
    <property type="entry name" value="ABC_tran"/>
    <property type="match status" value="1"/>
</dbReference>
<reference evidence="6 7" key="1">
    <citation type="journal article" date="2019" name="Indoor Air">
        <title>Impacts of indoor surface finishes on bacterial viability.</title>
        <authorList>
            <person name="Hu J."/>
            <person name="Maamar S.B."/>
            <person name="Glawe A.J."/>
            <person name="Gottel N."/>
            <person name="Gilbert J.A."/>
            <person name="Hartmann E.M."/>
        </authorList>
    </citation>
    <scope>NUCLEOTIDE SEQUENCE [LARGE SCALE GENOMIC DNA]</scope>
    <source>
        <strain evidence="6 7">AF060A6</strain>
    </source>
</reference>
<dbReference type="Proteomes" id="UP000306477">
    <property type="component" value="Unassembled WGS sequence"/>
</dbReference>
<dbReference type="InterPro" id="IPR003593">
    <property type="entry name" value="AAA+_ATPase"/>
</dbReference>
<dbReference type="PANTHER" id="PTHR43335:SF8">
    <property type="entry name" value="ABC TRANSPORTER, ATP-BINDING PROTEIN"/>
    <property type="match status" value="1"/>
</dbReference>
<evidence type="ECO:0000256" key="4">
    <source>
        <dbReference type="ARBA" id="ARBA00022840"/>
    </source>
</evidence>
<feature type="domain" description="ABC transporter" evidence="5">
    <location>
        <begin position="5"/>
        <end position="232"/>
    </location>
</feature>
<organism evidence="6 7">
    <name type="scientific">Bacillus timonensis</name>
    <dbReference type="NCBI Taxonomy" id="1033734"/>
    <lineage>
        <taxon>Bacteria</taxon>
        <taxon>Bacillati</taxon>
        <taxon>Bacillota</taxon>
        <taxon>Bacilli</taxon>
        <taxon>Bacillales</taxon>
        <taxon>Bacillaceae</taxon>
        <taxon>Bacillus</taxon>
    </lineage>
</organism>
<comment type="caution">
    <text evidence="6">The sequence shown here is derived from an EMBL/GenBank/DDBJ whole genome shotgun (WGS) entry which is preliminary data.</text>
</comment>
<dbReference type="GO" id="GO:0005524">
    <property type="term" value="F:ATP binding"/>
    <property type="evidence" value="ECO:0007669"/>
    <property type="project" value="UniProtKB-KW"/>
</dbReference>
<dbReference type="Gene3D" id="3.40.50.300">
    <property type="entry name" value="P-loop containing nucleotide triphosphate hydrolases"/>
    <property type="match status" value="1"/>
</dbReference>
<evidence type="ECO:0000313" key="7">
    <source>
        <dbReference type="Proteomes" id="UP000306477"/>
    </source>
</evidence>
<proteinExistence type="inferred from homology"/>
<dbReference type="InterPro" id="IPR027417">
    <property type="entry name" value="P-loop_NTPase"/>
</dbReference>
<name>A0A4S3PJL9_9BACI</name>
<evidence type="ECO:0000256" key="1">
    <source>
        <dbReference type="ARBA" id="ARBA00005417"/>
    </source>
</evidence>
<keyword evidence="7" id="KW-1185">Reference proteome</keyword>
<dbReference type="EMBL" id="SLUB01000101">
    <property type="protein sequence ID" value="THE09135.1"/>
    <property type="molecule type" value="Genomic_DNA"/>
</dbReference>
<dbReference type="PROSITE" id="PS50893">
    <property type="entry name" value="ABC_TRANSPORTER_2"/>
    <property type="match status" value="1"/>
</dbReference>
<dbReference type="OrthoDB" id="9804819at2"/>
<comment type="similarity">
    <text evidence="1">Belongs to the ABC transporter superfamily.</text>
</comment>
<dbReference type="RefSeq" id="WP_136381942.1">
    <property type="nucleotide sequence ID" value="NZ_SLUB01000101.1"/>
</dbReference>
<keyword evidence="2" id="KW-0813">Transport</keyword>